<dbReference type="InterPro" id="IPR006311">
    <property type="entry name" value="TAT_signal"/>
</dbReference>
<evidence type="ECO:0000256" key="1">
    <source>
        <dbReference type="SAM" id="SignalP"/>
    </source>
</evidence>
<dbReference type="PANTHER" id="PTHR43649:SF12">
    <property type="entry name" value="DIACETYLCHITOBIOSE BINDING PROTEIN DASA"/>
    <property type="match status" value="1"/>
</dbReference>
<feature type="chain" id="PRO_5045986056" evidence="1">
    <location>
        <begin position="28"/>
        <end position="450"/>
    </location>
</feature>
<evidence type="ECO:0000313" key="3">
    <source>
        <dbReference type="Proteomes" id="UP001500622"/>
    </source>
</evidence>
<name>A0ABP8LKQ5_9MICO</name>
<reference evidence="3" key="1">
    <citation type="journal article" date="2019" name="Int. J. Syst. Evol. Microbiol.">
        <title>The Global Catalogue of Microorganisms (GCM) 10K type strain sequencing project: providing services to taxonomists for standard genome sequencing and annotation.</title>
        <authorList>
            <consortium name="The Broad Institute Genomics Platform"/>
            <consortium name="The Broad Institute Genome Sequencing Center for Infectious Disease"/>
            <person name="Wu L."/>
            <person name="Ma J."/>
        </authorList>
    </citation>
    <scope>NUCLEOTIDE SEQUENCE [LARGE SCALE GENOMIC DNA]</scope>
    <source>
        <strain evidence="3">JCM 17810</strain>
    </source>
</reference>
<dbReference type="PROSITE" id="PS51318">
    <property type="entry name" value="TAT"/>
    <property type="match status" value="1"/>
</dbReference>
<sequence>MTSTNLSRRGALRLGAAAAGGLGTAWALGGCSPSSASERAPMQFWNNYSPQSSGDPNIVAQSDWFLDATRRWAEGGERPVKMMYIPGYTDPTNTRITTAFASGDGPDLFLISPGDFLRYYNGGVLTDLTPYMDEAAIDDFYPEALATRTVDGKIYGLPMEQEPLAIFYDIPAFEEAGMSEGDLPQTWDQMLELGRRLSSGQRAGLVLDTTPSYYQNFTFYPWVWQGGGDVIDPQTQQPVFDSPASVQALAMYQEAVESGASPRTLPAGGDLVGAFTNGYAAMWHTGIWQVEAMRQNAPDHPYGIFPMPTPPGGEPTTILGGWAFVVNSRGVDPDAAARFTVDLMGSMSQESIQAAVRWNGVAKGNIPARKSVTEAIGNTGAFENPILQRFRDEILPTGRGEPRYPPVIYKAVSNAIQKSMLAGADPGDQAEIAQGAIESYLETYEGGSLV</sequence>
<dbReference type="InterPro" id="IPR050490">
    <property type="entry name" value="Bact_solute-bd_prot1"/>
</dbReference>
<gene>
    <name evidence="2" type="ORF">GCM10023169_33150</name>
</gene>
<keyword evidence="1" id="KW-0732">Signal</keyword>
<dbReference type="Proteomes" id="UP001500622">
    <property type="component" value="Unassembled WGS sequence"/>
</dbReference>
<accession>A0ABP8LKQ5</accession>
<keyword evidence="3" id="KW-1185">Reference proteome</keyword>
<feature type="signal peptide" evidence="1">
    <location>
        <begin position="1"/>
        <end position="27"/>
    </location>
</feature>
<dbReference type="PANTHER" id="PTHR43649">
    <property type="entry name" value="ARABINOSE-BINDING PROTEIN-RELATED"/>
    <property type="match status" value="1"/>
</dbReference>
<dbReference type="CDD" id="cd13585">
    <property type="entry name" value="PBP2_TMBP_like"/>
    <property type="match status" value="1"/>
</dbReference>
<organism evidence="2 3">
    <name type="scientific">Georgenia halophila</name>
    <dbReference type="NCBI Taxonomy" id="620889"/>
    <lineage>
        <taxon>Bacteria</taxon>
        <taxon>Bacillati</taxon>
        <taxon>Actinomycetota</taxon>
        <taxon>Actinomycetes</taxon>
        <taxon>Micrococcales</taxon>
        <taxon>Bogoriellaceae</taxon>
        <taxon>Georgenia</taxon>
    </lineage>
</organism>
<dbReference type="Gene3D" id="3.40.190.10">
    <property type="entry name" value="Periplasmic binding protein-like II"/>
    <property type="match status" value="1"/>
</dbReference>
<evidence type="ECO:0000313" key="2">
    <source>
        <dbReference type="EMBL" id="GAA4430127.1"/>
    </source>
</evidence>
<protein>
    <submittedName>
        <fullName evidence="2">Sugar ABC transporter substrate-binding protein</fullName>
    </submittedName>
</protein>
<dbReference type="Pfam" id="PF01547">
    <property type="entry name" value="SBP_bac_1"/>
    <property type="match status" value="1"/>
</dbReference>
<dbReference type="RefSeq" id="WP_345217548.1">
    <property type="nucleotide sequence ID" value="NZ_BAABGN010000013.1"/>
</dbReference>
<dbReference type="SUPFAM" id="SSF53850">
    <property type="entry name" value="Periplasmic binding protein-like II"/>
    <property type="match status" value="1"/>
</dbReference>
<dbReference type="InterPro" id="IPR006059">
    <property type="entry name" value="SBP"/>
</dbReference>
<comment type="caution">
    <text evidence="2">The sequence shown here is derived from an EMBL/GenBank/DDBJ whole genome shotgun (WGS) entry which is preliminary data.</text>
</comment>
<dbReference type="EMBL" id="BAABGN010000013">
    <property type="protein sequence ID" value="GAA4430127.1"/>
    <property type="molecule type" value="Genomic_DNA"/>
</dbReference>
<proteinExistence type="predicted"/>